<dbReference type="InterPro" id="IPR011050">
    <property type="entry name" value="Pectin_lyase_fold/virulence"/>
</dbReference>
<dbReference type="OrthoDB" id="1111178at2"/>
<proteinExistence type="predicted"/>
<gene>
    <name evidence="1" type="ORF">SAMN05216480_106112</name>
</gene>
<dbReference type="Gene3D" id="2.160.20.10">
    <property type="entry name" value="Single-stranded right-handed beta-helix, Pectin lyase-like"/>
    <property type="match status" value="1"/>
</dbReference>
<name>A0A1I7GZ32_9FLAO</name>
<dbReference type="SUPFAM" id="SSF51126">
    <property type="entry name" value="Pectin lyase-like"/>
    <property type="match status" value="1"/>
</dbReference>
<dbReference type="AlphaFoldDB" id="A0A1I7GZ32"/>
<evidence type="ECO:0008006" key="3">
    <source>
        <dbReference type="Google" id="ProtNLM"/>
    </source>
</evidence>
<dbReference type="InterPro" id="IPR012334">
    <property type="entry name" value="Pectin_lyas_fold"/>
</dbReference>
<protein>
    <recommendedName>
        <fullName evidence="3">Right handed beta helix region</fullName>
    </recommendedName>
</protein>
<organism evidence="1 2">
    <name type="scientific">Pustulibacterium marinum</name>
    <dbReference type="NCBI Taxonomy" id="1224947"/>
    <lineage>
        <taxon>Bacteria</taxon>
        <taxon>Pseudomonadati</taxon>
        <taxon>Bacteroidota</taxon>
        <taxon>Flavobacteriia</taxon>
        <taxon>Flavobacteriales</taxon>
        <taxon>Flavobacteriaceae</taxon>
        <taxon>Pustulibacterium</taxon>
    </lineage>
</organism>
<dbReference type="EMBL" id="FPBK01000006">
    <property type="protein sequence ID" value="SFU53650.1"/>
    <property type="molecule type" value="Genomic_DNA"/>
</dbReference>
<keyword evidence="2" id="KW-1185">Reference proteome</keyword>
<reference evidence="1 2" key="1">
    <citation type="submission" date="2016-10" db="EMBL/GenBank/DDBJ databases">
        <authorList>
            <person name="de Groot N.N."/>
        </authorList>
    </citation>
    <scope>NUCLEOTIDE SEQUENCE [LARGE SCALE GENOMIC DNA]</scope>
    <source>
        <strain evidence="1 2">CGMCC 1.12333</strain>
    </source>
</reference>
<evidence type="ECO:0000313" key="2">
    <source>
        <dbReference type="Proteomes" id="UP000199138"/>
    </source>
</evidence>
<sequence length="512" mass="56306">MKKIITILGLVIATICISSCRKDFEFTPSTGALEFSKDTIYLDTVFTDIGSSTYTLKVYNRSDNNIEIPTVRLGEGASSKFRLNVDGMAGKEFNNVELLAKDSMFIFVETTVDITELTATETQYLYTDAIEFDTESNLQKVELVTLVQDAVFLYPNRYADGTTEVLTLGTGEDASDIYGFVLDDDELHFTNEKPYVIYGYAAVASNKTLTMDAGTRVHFHADSGIIVGDEASLQVNGDVSTDVELLENEVIFEGDRLEPDYADVPGQWGTIWLTAGSTNHYINHLTIRNASVGLLMDSNDGNDVTLSINNSQIHNSASYGLWSQTGHIAAENLVIGNAGVNALFCSYGGNYTFKHCTFANYWQNGYRGDPAVMVTNYLILEDGSAIVQDLDHCDFYNSIIYGSNNVEFGLAYTEEAAFNYSVSNSLIRFNPYGSYDEELYDFENTDLYTSIIRNEAPIFLDTDGSDFHISDESPANGTASATSGVVPVDILGTTRSVSAPDMGAYESTVWED</sequence>
<accession>A0A1I7GZ32</accession>
<dbReference type="RefSeq" id="WP_093025009.1">
    <property type="nucleotide sequence ID" value="NZ_FPBK01000006.1"/>
</dbReference>
<dbReference type="STRING" id="1224947.SAMN05216480_106112"/>
<evidence type="ECO:0000313" key="1">
    <source>
        <dbReference type="EMBL" id="SFU53650.1"/>
    </source>
</evidence>
<dbReference type="Proteomes" id="UP000199138">
    <property type="component" value="Unassembled WGS sequence"/>
</dbReference>